<dbReference type="InterPro" id="IPR032675">
    <property type="entry name" value="LRR_dom_sf"/>
</dbReference>
<name>A0A118JSM7_CYNCS</name>
<dbReference type="PANTHER" id="PTHR11017">
    <property type="entry name" value="LEUCINE-RICH REPEAT-CONTAINING PROTEIN"/>
    <property type="match status" value="1"/>
</dbReference>
<dbReference type="Gene3D" id="3.30.70.100">
    <property type="match status" value="2"/>
</dbReference>
<dbReference type="SUPFAM" id="SSF52058">
    <property type="entry name" value="L domain-like"/>
    <property type="match status" value="2"/>
</dbReference>
<dbReference type="GO" id="GO:0043531">
    <property type="term" value="F:ADP binding"/>
    <property type="evidence" value="ECO:0007669"/>
    <property type="project" value="InterPro"/>
</dbReference>
<keyword evidence="3" id="KW-1185">Reference proteome</keyword>
<dbReference type="InterPro" id="IPR027417">
    <property type="entry name" value="P-loop_NTPase"/>
</dbReference>
<evidence type="ECO:0000313" key="3">
    <source>
        <dbReference type="Proteomes" id="UP000243975"/>
    </source>
</evidence>
<dbReference type="Gramene" id="KVH88494">
    <property type="protein sequence ID" value="KVH88494"/>
    <property type="gene ID" value="Ccrd_026690"/>
</dbReference>
<dbReference type="GO" id="GO:0006952">
    <property type="term" value="P:defense response"/>
    <property type="evidence" value="ECO:0007669"/>
    <property type="project" value="InterPro"/>
</dbReference>
<gene>
    <name evidence="2" type="ORF">Ccrd_026690</name>
</gene>
<dbReference type="Gene3D" id="3.80.10.10">
    <property type="entry name" value="Ribonuclease Inhibitor"/>
    <property type="match status" value="3"/>
</dbReference>
<dbReference type="Pfam" id="PF00931">
    <property type="entry name" value="NB-ARC"/>
    <property type="match status" value="2"/>
</dbReference>
<evidence type="ECO:0000259" key="1">
    <source>
        <dbReference type="Pfam" id="PF00931"/>
    </source>
</evidence>
<accession>A0A118JSM7</accession>
<dbReference type="PANTHER" id="PTHR11017:SF307">
    <property type="entry name" value="TIR DOMAIN, P-LOOP CONTAINING NUCLEOSIDE TRIPHOSPHATE HYDROLASE"/>
    <property type="match status" value="1"/>
</dbReference>
<dbReference type="SUPFAM" id="SSF52540">
    <property type="entry name" value="P-loop containing nucleoside triphosphate hydrolases"/>
    <property type="match status" value="2"/>
</dbReference>
<feature type="domain" description="NB-ARC" evidence="1">
    <location>
        <begin position="1005"/>
        <end position="1117"/>
    </location>
</feature>
<organism evidence="2 3">
    <name type="scientific">Cynara cardunculus var. scolymus</name>
    <name type="common">Globe artichoke</name>
    <name type="synonym">Cynara scolymus</name>
    <dbReference type="NCBI Taxonomy" id="59895"/>
    <lineage>
        <taxon>Eukaryota</taxon>
        <taxon>Viridiplantae</taxon>
        <taxon>Streptophyta</taxon>
        <taxon>Embryophyta</taxon>
        <taxon>Tracheophyta</taxon>
        <taxon>Spermatophyta</taxon>
        <taxon>Magnoliopsida</taxon>
        <taxon>eudicotyledons</taxon>
        <taxon>Gunneridae</taxon>
        <taxon>Pentapetalae</taxon>
        <taxon>asterids</taxon>
        <taxon>campanulids</taxon>
        <taxon>Asterales</taxon>
        <taxon>Asteraceae</taxon>
        <taxon>Carduoideae</taxon>
        <taxon>Cardueae</taxon>
        <taxon>Carduinae</taxon>
        <taxon>Cynara</taxon>
    </lineage>
</organism>
<proteinExistence type="predicted"/>
<dbReference type="EMBL" id="LEKV01005392">
    <property type="protein sequence ID" value="KVH88494.1"/>
    <property type="molecule type" value="Genomic_DNA"/>
</dbReference>
<feature type="domain" description="NB-ARC" evidence="1">
    <location>
        <begin position="40"/>
        <end position="172"/>
    </location>
</feature>
<dbReference type="Proteomes" id="UP000243975">
    <property type="component" value="Unassembled WGS sequence"/>
</dbReference>
<sequence>MELATQMPETKLLKEIVDTVYNELDCKKVYLPPDLIGMDTRYEKIISWLHQPNLEFLAICGMGGSGKTTLAKYIYNLNWKRFENMSFIEDIGSRCKGTHGLLELQEQLLKDISGGRKRKIPSVSHGTYKIEEALQTKSTLIVLDGIVEYSELVTLLGTGKINALSKIIITTENTVSFLLNILMLKDPFISEYDIRLLTVFMLNLQSSDLTTDALEKMENLKLLQLNYVELTGSHENFSEDLRWLCWFGFHLRTIPSGLSMGNLVALDMSYSNLEVFEPPMVLQSLQILNFKDSHNLLEIRNISMIPHLETLVLWNCHSLVHVCETITELTSLALLNMTGCKHLCTREQINVLEEIKASTSGGQVTKQPPFSFPHSLQRLFLKDCNLDCTDSFPLSFSVQPFLQYLNLSNSFFEFLPCYDHLKSLRILDLSFCSRLKWLLCLPSTLAELYVYYCESLEKITFQSAQFKLQELAYEGCSNLYEIEGLLKLVPIAKLDETGLGHLKWLKQYQSHEVLLVGDDELTKGRSSKVQMLYEFDIMSTSLPNIKDSNMRAEYISESSSLSFDVPSCPKNWRLKGLNVTFKYTLSGDDWTWFAKISTTNGVDLMYNPKVFGKPRFGAVGIWLGYWPIGNMLDVGDKVNVSIDVMSGLEVHECGASLVYTDDKIAEETVENNMGGENFLGGDLSGFQLSTRAYYLCRRDLFELMEVGRLTPDRFGVLFGDNIDYTEVRGWRMTGRPKQLNPSFSELKTVGCIIHGPELEEIYNIAEMSESSLVDKTVEFTSSILGETMKSGTTSAVSDAAAKEKSESYNLETMGMSKAFVSEEITESASIPHDVKSKSVVTNKVTRKFVMKVKLRNTDPHRGVMKLGVLAGVQSIDYQEGILTVTGDVDFTELVKRVGKIALHAELIYFGPAEEPNKGVVLGKKPAEEHKTGDVLATGLPYETMTRDESTGLPYETKTTEEQILVPDIMNARLETKFLKEIVDTIYSELDCKKVYLPPDLTGINTRYEEITSWLYQSDLEYLAICGMGGSGKTTLAKYIYNSNWRRFENMSFIEDIGSRCKGPHGLLELQEQLLKDILGGRKRKIPSVSHGTFKIEEALQKKRALIVLDDILEYSDLSLNLKTDALKNMDRLKLLQLNFVELTGYHENLSEDLRWLCWFGFHLRTIPSNLFMGNLVAVDLSYSNLEVFEPPMVLQSLQILNLKDSHNLFEIRNISRIPHLETLILWNCRSLVRVCETIGDLTTLALLNMTGCKNLCKREQINLSEASTSGGVIEQATFCFPHSLNRLFLKDCNLECTDSFPLSFSVQPFLQYLNLGNGRFESLPYYDHLKNLRVLDLSLCSRLKWLLCLPSTLAELYVYYCESLEKITFQSARFKLHEFGYEGCINLSEIEGFLKLVPIAKLDETDLGHLKWLKKYQSHEVLLVGDDELTIGRSWHLQMLYEFNIMSTSLPEIKDSNTKPEYMSESPSLFFDVPSCPKNRRLKGLNVTFKYTLDGDDWAWFAKISTAKGVDLMYNPKVFGNPGFVEVGIWLSYWPIGNTLDVGDKVNVSIVVLSGLVVRECGASLVYADDEEADETLERNMGWVQTPGEDLSGFQLSTGAYYLCRRDFLELMEVGRLTPGWFRVLVGDTIDYTEVRGWRKTGRPKQSNPSFTELKTVRCIIDGSESEDVYKIAEMSKSSLVDKTVESTSSILWETIKSGTTSEISDATTEGKSDSYNLETTGMSKASDYLEIMDTAPILPKEEFESAVEKFMAERSKLISPIHRQGVTKFVHVVQNVNFPSEAKKRQVIKMVYKLIGIESVAVDSGGRALVVVGRVDADKVLSCVKQIAKDASIISNEHEHEELINRLIAEYNFVYSDKPRSCFLM</sequence>
<dbReference type="OMA" id="QSHEVLL"/>
<evidence type="ECO:0000313" key="2">
    <source>
        <dbReference type="EMBL" id="KVH88494.1"/>
    </source>
</evidence>
<dbReference type="InterPro" id="IPR002182">
    <property type="entry name" value="NB-ARC"/>
</dbReference>
<dbReference type="PRINTS" id="PR00364">
    <property type="entry name" value="DISEASERSIST"/>
</dbReference>
<dbReference type="Gene3D" id="3.40.50.300">
    <property type="entry name" value="P-loop containing nucleotide triphosphate hydrolases"/>
    <property type="match status" value="2"/>
</dbReference>
<protein>
    <submittedName>
        <fullName evidence="2">Disease resistance protein</fullName>
    </submittedName>
</protein>
<dbReference type="InterPro" id="IPR044974">
    <property type="entry name" value="Disease_R_plants"/>
</dbReference>
<reference evidence="2 3" key="1">
    <citation type="journal article" date="2016" name="Sci. Rep.">
        <title>The genome sequence of the outbreeding globe artichoke constructed de novo incorporating a phase-aware low-pass sequencing strategy of F1 progeny.</title>
        <authorList>
            <person name="Scaglione D."/>
            <person name="Reyes-Chin-Wo S."/>
            <person name="Acquadro A."/>
            <person name="Froenicke L."/>
            <person name="Portis E."/>
            <person name="Beitel C."/>
            <person name="Tirone M."/>
            <person name="Mauro R."/>
            <person name="Lo Monaco A."/>
            <person name="Mauromicale G."/>
            <person name="Faccioli P."/>
            <person name="Cattivelli L."/>
            <person name="Rieseberg L."/>
            <person name="Michelmore R."/>
            <person name="Lanteri S."/>
        </authorList>
    </citation>
    <scope>NUCLEOTIDE SEQUENCE [LARGE SCALE GENOMIC DNA]</scope>
    <source>
        <strain evidence="2">2C</strain>
    </source>
</reference>
<comment type="caution">
    <text evidence="2">The sequence shown here is derived from an EMBL/GenBank/DDBJ whole genome shotgun (WGS) entry which is preliminary data.</text>
</comment>